<evidence type="ECO:0000313" key="3">
    <source>
        <dbReference type="EMBL" id="SFN92274.1"/>
    </source>
</evidence>
<name>A0A1I5CZ78_9HYPH</name>
<dbReference type="EMBL" id="FOVR01000002">
    <property type="protein sequence ID" value="SFN92274.1"/>
    <property type="molecule type" value="Genomic_DNA"/>
</dbReference>
<evidence type="ECO:0000313" key="4">
    <source>
        <dbReference type="Proteomes" id="UP000199236"/>
    </source>
</evidence>
<keyword evidence="1" id="KW-1133">Transmembrane helix</keyword>
<dbReference type="RefSeq" id="WP_090069819.1">
    <property type="nucleotide sequence ID" value="NZ_FOVR01000002.1"/>
</dbReference>
<dbReference type="InterPro" id="IPR012495">
    <property type="entry name" value="TadE-like_dom"/>
</dbReference>
<dbReference type="AlphaFoldDB" id="A0A1I5CZ78"/>
<organism evidence="3 4">
    <name type="scientific">Cohaesibacter marisflavi</name>
    <dbReference type="NCBI Taxonomy" id="655353"/>
    <lineage>
        <taxon>Bacteria</taxon>
        <taxon>Pseudomonadati</taxon>
        <taxon>Pseudomonadota</taxon>
        <taxon>Alphaproteobacteria</taxon>
        <taxon>Hyphomicrobiales</taxon>
        <taxon>Cohaesibacteraceae</taxon>
    </lineage>
</organism>
<keyword evidence="1" id="KW-0472">Membrane</keyword>
<proteinExistence type="predicted"/>
<feature type="domain" description="TadE-like" evidence="2">
    <location>
        <begin position="25"/>
        <end position="55"/>
    </location>
</feature>
<sequence>MQALTNRLLSKVRDQLGRFSRDQQGVSAIEFAIILPLMVFLALGTWELTQAIMVSRKNSNLATSIANLATQDSEITASDWTTFGDIAEKILYPYDNLTHRIGMIAVKVDKNSNLDVICRYGSAPVDASTLPTGMRVAERFYIMTAAEVDYLSFSDTFSAYGVTTGIGDMTFRDTAIFSPRNTEEISCK</sequence>
<keyword evidence="4" id="KW-1185">Reference proteome</keyword>
<dbReference type="STRING" id="655353.SAMN04488056_102412"/>
<protein>
    <submittedName>
        <fullName evidence="3">Flp pilus assembly protein TadG</fullName>
    </submittedName>
</protein>
<dbReference type="Proteomes" id="UP000199236">
    <property type="component" value="Unassembled WGS sequence"/>
</dbReference>
<reference evidence="3 4" key="1">
    <citation type="submission" date="2016-10" db="EMBL/GenBank/DDBJ databases">
        <authorList>
            <person name="de Groot N.N."/>
        </authorList>
    </citation>
    <scope>NUCLEOTIDE SEQUENCE [LARGE SCALE GENOMIC DNA]</scope>
    <source>
        <strain evidence="3 4">CGMCC 1.9157</strain>
    </source>
</reference>
<feature type="transmembrane region" description="Helical" evidence="1">
    <location>
        <begin position="28"/>
        <end position="48"/>
    </location>
</feature>
<evidence type="ECO:0000256" key="1">
    <source>
        <dbReference type="SAM" id="Phobius"/>
    </source>
</evidence>
<dbReference type="Pfam" id="PF07811">
    <property type="entry name" value="TadE"/>
    <property type="match status" value="1"/>
</dbReference>
<evidence type="ECO:0000259" key="2">
    <source>
        <dbReference type="Pfam" id="PF07811"/>
    </source>
</evidence>
<dbReference type="OrthoDB" id="7189296at2"/>
<accession>A0A1I5CZ78</accession>
<keyword evidence="1" id="KW-0812">Transmembrane</keyword>
<gene>
    <name evidence="3" type="ORF">SAMN04488056_102412</name>
</gene>